<dbReference type="Proteomes" id="UP000887576">
    <property type="component" value="Unplaced"/>
</dbReference>
<accession>A0AC34QFS8</accession>
<reference evidence="2" key="1">
    <citation type="submission" date="2022-11" db="UniProtKB">
        <authorList>
            <consortium name="WormBaseParasite"/>
        </authorList>
    </citation>
    <scope>IDENTIFICATION</scope>
</reference>
<organism evidence="1 2">
    <name type="scientific">Panagrolaimus sp. JU765</name>
    <dbReference type="NCBI Taxonomy" id="591449"/>
    <lineage>
        <taxon>Eukaryota</taxon>
        <taxon>Metazoa</taxon>
        <taxon>Ecdysozoa</taxon>
        <taxon>Nematoda</taxon>
        <taxon>Chromadorea</taxon>
        <taxon>Rhabditida</taxon>
        <taxon>Tylenchina</taxon>
        <taxon>Panagrolaimomorpha</taxon>
        <taxon>Panagrolaimoidea</taxon>
        <taxon>Panagrolaimidae</taxon>
        <taxon>Panagrolaimus</taxon>
    </lineage>
</organism>
<sequence>MTSVTQSSLEEFNQRYDSIQEDVNIRAKMGTLYDQDCPSPELIHFMNEKMKSGPAALLSRYAQAKNLPICYYCYEVFGSKYAQAKNLPICYYCYDVFGSKLFVCVVEYDGQQFYGAKKMSKKEAKQSAALKLLDHLFQIHELDILDKDLQKKKQKEPDPTPETRQIYDNENPVPIVDCPESFVFLKEKIWIKFENEGLPDPVFCSESLTLFDSSETQGCSLLNQHCNLMKTKSPEIIVYRAPVERDSKRYCAAALFDEKVFIGALSKSKLHAKNNCAAAIVDYLVRIGKFNSSRRQKRKIEITARETTSKMRPNPINELHSKTLELLASGKAPLSLLHELCVKNKFPQPVIEVDPIENGAFLFIARAVHDNLVFTSIPAPRKQDAKNDLAVKIIDRFVKKSSVLEETRIRTEFKNSCTIAESVPSMVGEKVVEEAVEGFSSLFDLAQNEIYSAIFEAYELEPSMSNSSHTIAGIFCYNSNTNQTELISWATGNDLVNCIKEPSTLGSMSSSDKFLKWNVCGLQGAALTHLIEPVYLSTYSCEKNYDSRHLARALYELISWATGNGYNSVPSNDGRILNDCYADVLARRGFLVYLLDQISRYISGLYSVFILNTRSQLLCLREEYSFHFFASRAPIGDGARADLGANDYSNVIFPSNCYVGLGLGQLSFKRSGKDLVNCIKEPSTLGSMSSSDKFLKWNVCGLQGAALTHLIEPVYLSTYSCEKNYDSRHLARALYGRARLTVELTSPYKPNKPMIFYVPPKSEFALPESGTGDLSANWNIVDKEVEFINVCNGMGTTGFPSRLTKFAFHSRLQTVLSNSYPQLASLPYDKLKVDAFMYQNASQILKTQLKASALGEWVSKSFVARVQLKDFSMDDF</sequence>
<name>A0AC34QFS8_9BILA</name>
<proteinExistence type="predicted"/>
<evidence type="ECO:0000313" key="2">
    <source>
        <dbReference type="WBParaSite" id="JU765_v2.g15926.t2"/>
    </source>
</evidence>
<evidence type="ECO:0000313" key="1">
    <source>
        <dbReference type="Proteomes" id="UP000887576"/>
    </source>
</evidence>
<dbReference type="WBParaSite" id="JU765_v2.g15926.t2">
    <property type="protein sequence ID" value="JU765_v2.g15926.t2"/>
    <property type="gene ID" value="JU765_v2.g15926"/>
</dbReference>
<protein>
    <submittedName>
        <fullName evidence="2">Uncharacterized protein</fullName>
    </submittedName>
</protein>